<feature type="compositionally biased region" description="Basic residues" evidence="1">
    <location>
        <begin position="298"/>
        <end position="308"/>
    </location>
</feature>
<comment type="caution">
    <text evidence="2">The sequence shown here is derived from an EMBL/GenBank/DDBJ whole genome shotgun (WGS) entry which is preliminary data.</text>
</comment>
<protein>
    <submittedName>
        <fullName evidence="2">Uncharacterized protein</fullName>
    </submittedName>
</protein>
<dbReference type="EMBL" id="JAKKPZ010000048">
    <property type="protein sequence ID" value="KAI1706372.1"/>
    <property type="molecule type" value="Genomic_DNA"/>
</dbReference>
<sequence>MKQATLEHFNFATDKTKEAKEDTPPTENEPPQKRILIRDLDIIRDKEEANTPKITRSGRVFDKRRYSIRSGRYSVSAFAAPGRRARNKVAQNRSNARLNSKNDVNCPSTSTALTNLEEIELETLKEGSEDITQLNAKPLIPCIDLDTSSPLILEISSDSSVAIFESQEAPINAPTICKTFYAQNKNVISMDTTPFSPISVTLNSQEGQNHAYNEVTEIGQNGQQKNYTFEEGTSIDLGDEPINITNQSSMSQTYDFDAEETLAEVTINSPEITCQFDDTMAEASQDEPTTSNSSKVPVNRRSRRKGKKQIPEVKEFHPSLFVPPKASCLKESKSQNIDNLTQNTDIPLSQRSVHWPDDNENASLCDVRLYDLPRHLRIAKLKKTMYANMD</sequence>
<dbReference type="Proteomes" id="UP001201812">
    <property type="component" value="Unassembled WGS sequence"/>
</dbReference>
<feature type="compositionally biased region" description="Basic and acidic residues" evidence="1">
    <location>
        <begin position="14"/>
        <end position="23"/>
    </location>
</feature>
<name>A0AAD4MV84_9BILA</name>
<dbReference type="AlphaFoldDB" id="A0AAD4MV84"/>
<gene>
    <name evidence="2" type="ORF">DdX_13031</name>
</gene>
<accession>A0AAD4MV84</accession>
<evidence type="ECO:0000256" key="1">
    <source>
        <dbReference type="SAM" id="MobiDB-lite"/>
    </source>
</evidence>
<feature type="region of interest" description="Disordered" evidence="1">
    <location>
        <begin position="282"/>
        <end position="309"/>
    </location>
</feature>
<organism evidence="2 3">
    <name type="scientific">Ditylenchus destructor</name>
    <dbReference type="NCBI Taxonomy" id="166010"/>
    <lineage>
        <taxon>Eukaryota</taxon>
        <taxon>Metazoa</taxon>
        <taxon>Ecdysozoa</taxon>
        <taxon>Nematoda</taxon>
        <taxon>Chromadorea</taxon>
        <taxon>Rhabditida</taxon>
        <taxon>Tylenchina</taxon>
        <taxon>Tylenchomorpha</taxon>
        <taxon>Sphaerularioidea</taxon>
        <taxon>Anguinidae</taxon>
        <taxon>Anguininae</taxon>
        <taxon>Ditylenchus</taxon>
    </lineage>
</organism>
<evidence type="ECO:0000313" key="2">
    <source>
        <dbReference type="EMBL" id="KAI1706372.1"/>
    </source>
</evidence>
<feature type="region of interest" description="Disordered" evidence="1">
    <location>
        <begin position="1"/>
        <end position="31"/>
    </location>
</feature>
<feature type="compositionally biased region" description="Polar residues" evidence="1">
    <location>
        <begin position="286"/>
        <end position="296"/>
    </location>
</feature>
<reference evidence="2" key="1">
    <citation type="submission" date="2022-01" db="EMBL/GenBank/DDBJ databases">
        <title>Genome Sequence Resource for Two Populations of Ditylenchus destructor, the Migratory Endoparasitic Phytonematode.</title>
        <authorList>
            <person name="Zhang H."/>
            <person name="Lin R."/>
            <person name="Xie B."/>
        </authorList>
    </citation>
    <scope>NUCLEOTIDE SEQUENCE</scope>
    <source>
        <strain evidence="2">BazhouSP</strain>
    </source>
</reference>
<proteinExistence type="predicted"/>
<evidence type="ECO:0000313" key="3">
    <source>
        <dbReference type="Proteomes" id="UP001201812"/>
    </source>
</evidence>
<keyword evidence="3" id="KW-1185">Reference proteome</keyword>